<dbReference type="EMBL" id="CM044701">
    <property type="protein sequence ID" value="KAI5680857.1"/>
    <property type="molecule type" value="Genomic_DNA"/>
</dbReference>
<name>A0ACC0C7E4_CATRO</name>
<evidence type="ECO:0000313" key="1">
    <source>
        <dbReference type="EMBL" id="KAI5680857.1"/>
    </source>
</evidence>
<organism evidence="1 2">
    <name type="scientific">Catharanthus roseus</name>
    <name type="common">Madagascar periwinkle</name>
    <name type="synonym">Vinca rosea</name>
    <dbReference type="NCBI Taxonomy" id="4058"/>
    <lineage>
        <taxon>Eukaryota</taxon>
        <taxon>Viridiplantae</taxon>
        <taxon>Streptophyta</taxon>
        <taxon>Embryophyta</taxon>
        <taxon>Tracheophyta</taxon>
        <taxon>Spermatophyta</taxon>
        <taxon>Magnoliopsida</taxon>
        <taxon>eudicotyledons</taxon>
        <taxon>Gunneridae</taxon>
        <taxon>Pentapetalae</taxon>
        <taxon>asterids</taxon>
        <taxon>lamiids</taxon>
        <taxon>Gentianales</taxon>
        <taxon>Apocynaceae</taxon>
        <taxon>Rauvolfioideae</taxon>
        <taxon>Vinceae</taxon>
        <taxon>Catharanthinae</taxon>
        <taxon>Catharanthus</taxon>
    </lineage>
</organism>
<accession>A0ACC0C7E4</accession>
<gene>
    <name evidence="1" type="ORF">M9H77_02084</name>
</gene>
<protein>
    <submittedName>
        <fullName evidence="1">Uncharacterized protein</fullName>
    </submittedName>
</protein>
<proteinExistence type="predicted"/>
<dbReference type="Proteomes" id="UP001060085">
    <property type="component" value="Linkage Group LG01"/>
</dbReference>
<evidence type="ECO:0000313" key="2">
    <source>
        <dbReference type="Proteomes" id="UP001060085"/>
    </source>
</evidence>
<reference evidence="2" key="1">
    <citation type="journal article" date="2023" name="Nat. Plants">
        <title>Single-cell RNA sequencing provides a high-resolution roadmap for understanding the multicellular compartmentation of specialized metabolism.</title>
        <authorList>
            <person name="Sun S."/>
            <person name="Shen X."/>
            <person name="Li Y."/>
            <person name="Li Y."/>
            <person name="Wang S."/>
            <person name="Li R."/>
            <person name="Zhang H."/>
            <person name="Shen G."/>
            <person name="Guo B."/>
            <person name="Wei J."/>
            <person name="Xu J."/>
            <person name="St-Pierre B."/>
            <person name="Chen S."/>
            <person name="Sun C."/>
        </authorList>
    </citation>
    <scope>NUCLEOTIDE SEQUENCE [LARGE SCALE GENOMIC DNA]</scope>
</reference>
<keyword evidence="2" id="KW-1185">Reference proteome</keyword>
<sequence length="142" mass="15497">MASPSPPPPRADSYEVTTSLELLNQRLSNVIASVLQIHSVTHSLSLSRVAAAARLPLFFSSSSSSPSSFSPAYFSIFLFFATFLTPRRVRQPSCAPHLTPPHRLTPTTLHDNRLLRTSALLSSAADNKSEPVTTDNRLHTGR</sequence>
<comment type="caution">
    <text evidence="1">The sequence shown here is derived from an EMBL/GenBank/DDBJ whole genome shotgun (WGS) entry which is preliminary data.</text>
</comment>